<protein>
    <submittedName>
        <fullName evidence="1">Uncharacterized protein</fullName>
    </submittedName>
</protein>
<dbReference type="Gramene" id="TKW07059">
    <property type="protein sequence ID" value="TKW07059"/>
    <property type="gene ID" value="SEVIR_7G282700v2"/>
</dbReference>
<gene>
    <name evidence="1" type="ORF">SEVIR_7G282700v2</name>
</gene>
<evidence type="ECO:0000313" key="2">
    <source>
        <dbReference type="Proteomes" id="UP000298652"/>
    </source>
</evidence>
<accession>A0A4U6U199</accession>
<proteinExistence type="predicted"/>
<keyword evidence="2" id="KW-1185">Reference proteome</keyword>
<dbReference type="Proteomes" id="UP000298652">
    <property type="component" value="Chromosome 7"/>
</dbReference>
<sequence>MEPELQATLVKVPGVFVLVQALSSTVFSRTKSLGLRPARSLSARRMVAMLSDLPLAGEPPPVAAFARTRSSSLSSPLLAADHLKED</sequence>
<dbReference type="PANTHER" id="PTHR34268:SF8">
    <property type="entry name" value="FAE DOMAIN-CONTAINING PROTEIN"/>
    <property type="match status" value="1"/>
</dbReference>
<dbReference type="AlphaFoldDB" id="A0A4U6U199"/>
<reference evidence="1" key="1">
    <citation type="submission" date="2019-03" db="EMBL/GenBank/DDBJ databases">
        <title>WGS assembly of Setaria viridis.</title>
        <authorList>
            <person name="Huang P."/>
            <person name="Jenkins J."/>
            <person name="Grimwood J."/>
            <person name="Barry K."/>
            <person name="Healey A."/>
            <person name="Mamidi S."/>
            <person name="Sreedasyam A."/>
            <person name="Shu S."/>
            <person name="Feldman M."/>
            <person name="Wu J."/>
            <person name="Yu Y."/>
            <person name="Chen C."/>
            <person name="Johnson J."/>
            <person name="Rokhsar D."/>
            <person name="Baxter I."/>
            <person name="Schmutz J."/>
            <person name="Brutnell T."/>
            <person name="Kellogg E."/>
        </authorList>
    </citation>
    <scope>NUCLEOTIDE SEQUENCE [LARGE SCALE GENOMIC DNA]</scope>
</reference>
<dbReference type="EMBL" id="CM016558">
    <property type="protein sequence ID" value="TKW07059.1"/>
    <property type="molecule type" value="Genomic_DNA"/>
</dbReference>
<name>A0A4U6U199_SETVI</name>
<dbReference type="PANTHER" id="PTHR34268">
    <property type="entry name" value="OS01G0321850 PROTEIN"/>
    <property type="match status" value="1"/>
</dbReference>
<organism evidence="1 2">
    <name type="scientific">Setaria viridis</name>
    <name type="common">Green bristlegrass</name>
    <name type="synonym">Setaria italica subsp. viridis</name>
    <dbReference type="NCBI Taxonomy" id="4556"/>
    <lineage>
        <taxon>Eukaryota</taxon>
        <taxon>Viridiplantae</taxon>
        <taxon>Streptophyta</taxon>
        <taxon>Embryophyta</taxon>
        <taxon>Tracheophyta</taxon>
        <taxon>Spermatophyta</taxon>
        <taxon>Magnoliopsida</taxon>
        <taxon>Liliopsida</taxon>
        <taxon>Poales</taxon>
        <taxon>Poaceae</taxon>
        <taxon>PACMAD clade</taxon>
        <taxon>Panicoideae</taxon>
        <taxon>Panicodae</taxon>
        <taxon>Paniceae</taxon>
        <taxon>Cenchrinae</taxon>
        <taxon>Setaria</taxon>
    </lineage>
</organism>
<evidence type="ECO:0000313" key="1">
    <source>
        <dbReference type="EMBL" id="TKW07059.1"/>
    </source>
</evidence>
<dbReference type="OMA" id="YSFKTIR"/>